<organism evidence="2 3">
    <name type="scientific">Dryococelus australis</name>
    <dbReference type="NCBI Taxonomy" id="614101"/>
    <lineage>
        <taxon>Eukaryota</taxon>
        <taxon>Metazoa</taxon>
        <taxon>Ecdysozoa</taxon>
        <taxon>Arthropoda</taxon>
        <taxon>Hexapoda</taxon>
        <taxon>Insecta</taxon>
        <taxon>Pterygota</taxon>
        <taxon>Neoptera</taxon>
        <taxon>Polyneoptera</taxon>
        <taxon>Phasmatodea</taxon>
        <taxon>Verophasmatodea</taxon>
        <taxon>Anareolatae</taxon>
        <taxon>Phasmatidae</taxon>
        <taxon>Eurycanthinae</taxon>
        <taxon>Dryococelus</taxon>
    </lineage>
</organism>
<keyword evidence="3" id="KW-1185">Reference proteome</keyword>
<evidence type="ECO:0000313" key="3">
    <source>
        <dbReference type="Proteomes" id="UP001159363"/>
    </source>
</evidence>
<proteinExistence type="predicted"/>
<protein>
    <submittedName>
        <fullName evidence="2">Uncharacterized protein</fullName>
    </submittedName>
</protein>
<dbReference type="Proteomes" id="UP001159363">
    <property type="component" value="Chromosome X"/>
</dbReference>
<evidence type="ECO:0000313" key="2">
    <source>
        <dbReference type="EMBL" id="KAJ8887301.1"/>
    </source>
</evidence>
<evidence type="ECO:0000256" key="1">
    <source>
        <dbReference type="SAM" id="MobiDB-lite"/>
    </source>
</evidence>
<gene>
    <name evidence="2" type="ORF">PR048_013516</name>
</gene>
<accession>A0ABQ9HT87</accession>
<feature type="region of interest" description="Disordered" evidence="1">
    <location>
        <begin position="292"/>
        <end position="311"/>
    </location>
</feature>
<dbReference type="EMBL" id="JARBHB010000004">
    <property type="protein sequence ID" value="KAJ8887301.1"/>
    <property type="molecule type" value="Genomic_DNA"/>
</dbReference>
<sequence>MLGAEMSRGQTAASRELRNAKITWIQRLTKPSLFQFLTEAGIEAAETESIDELRMKFQALVRRDANKDVGAGAAAVLENPLTSVIARHDSHMRKSGVTQPGIKPSLPWREKDDQRACSTILDMRLPRSLPGWLSWFLEQYWRLDFYKSWRLEALSLQSCRRPLKMPAGRYGETLVEETKTQLQSGSQDNKHVACAADHQREPRVRRKRCRTSFRSNMSMSEHNALLALAVSNLHVFPASRQSQDGLLQAGVDWSRLRETYLTYCERPVRRMDRCFQIWRKIDHQLRMSTILAASTSGGGGPSRHRERSDLV</sequence>
<reference evidence="2 3" key="1">
    <citation type="submission" date="2023-02" db="EMBL/GenBank/DDBJ databases">
        <title>LHISI_Scaffold_Assembly.</title>
        <authorList>
            <person name="Stuart O.P."/>
            <person name="Cleave R."/>
            <person name="Magrath M.J.L."/>
            <person name="Mikheyev A.S."/>
        </authorList>
    </citation>
    <scope>NUCLEOTIDE SEQUENCE [LARGE SCALE GENOMIC DNA]</scope>
    <source>
        <strain evidence="2">Daus_M_001</strain>
        <tissue evidence="2">Leg muscle</tissue>
    </source>
</reference>
<comment type="caution">
    <text evidence="2">The sequence shown here is derived from an EMBL/GenBank/DDBJ whole genome shotgun (WGS) entry which is preliminary data.</text>
</comment>
<name>A0ABQ9HT87_9NEOP</name>